<proteinExistence type="predicted"/>
<reference evidence="1" key="1">
    <citation type="submission" date="2020-05" db="UniProtKB">
        <authorList>
            <consortium name="EnsemblMetazoa"/>
        </authorList>
    </citation>
    <scope>IDENTIFICATION</scope>
    <source>
        <strain evidence="1">Jacobina</strain>
    </source>
</reference>
<evidence type="ECO:0000313" key="1">
    <source>
        <dbReference type="EnsemblMetazoa" id="LLOJ001491-PA"/>
    </source>
</evidence>
<dbReference type="EMBL" id="AJWK01005186">
    <property type="status" value="NOT_ANNOTATED_CDS"/>
    <property type="molecule type" value="Genomic_DNA"/>
</dbReference>
<organism evidence="1 2">
    <name type="scientific">Lutzomyia longipalpis</name>
    <name type="common">Sand fly</name>
    <dbReference type="NCBI Taxonomy" id="7200"/>
    <lineage>
        <taxon>Eukaryota</taxon>
        <taxon>Metazoa</taxon>
        <taxon>Ecdysozoa</taxon>
        <taxon>Arthropoda</taxon>
        <taxon>Hexapoda</taxon>
        <taxon>Insecta</taxon>
        <taxon>Pterygota</taxon>
        <taxon>Neoptera</taxon>
        <taxon>Endopterygota</taxon>
        <taxon>Diptera</taxon>
        <taxon>Nematocera</taxon>
        <taxon>Psychodoidea</taxon>
        <taxon>Psychodidae</taxon>
        <taxon>Lutzomyia</taxon>
        <taxon>Lutzomyia</taxon>
    </lineage>
</organism>
<dbReference type="EMBL" id="AJWK01005185">
    <property type="status" value="NOT_ANNOTATED_CDS"/>
    <property type="molecule type" value="Genomic_DNA"/>
</dbReference>
<dbReference type="EnsemblMetazoa" id="LLOJ001491-RA">
    <property type="protein sequence ID" value="LLOJ001491-PA"/>
    <property type="gene ID" value="LLOJ001491"/>
</dbReference>
<dbReference type="VEuPathDB" id="VectorBase:LLOJ001491"/>
<evidence type="ECO:0000313" key="2">
    <source>
        <dbReference type="Proteomes" id="UP000092461"/>
    </source>
</evidence>
<dbReference type="Proteomes" id="UP000092461">
    <property type="component" value="Unassembled WGS sequence"/>
</dbReference>
<accession>A0A1B0GHI6</accession>
<dbReference type="AlphaFoldDB" id="A0A1B0GHI6"/>
<keyword evidence="2" id="KW-1185">Reference proteome</keyword>
<protein>
    <submittedName>
        <fullName evidence="1">Uncharacterized protein</fullName>
    </submittedName>
</protein>
<name>A0A1B0GHI6_LUTLO</name>
<sequence length="85" mass="9849">MTFLAPRPGSTHFPHFLAIPSRFFLFAVCTRKPRRESTERVTAMQKIQQSIIVRELSASAHEAGQTRQIDHAEFKFLSWMNLSKM</sequence>